<protein>
    <recommendedName>
        <fullName evidence="4">MG2 domain-containing protein</fullName>
    </recommendedName>
</protein>
<evidence type="ECO:0000313" key="3">
    <source>
        <dbReference type="Proteomes" id="UP000632774"/>
    </source>
</evidence>
<keyword evidence="1" id="KW-0732">Signal</keyword>
<evidence type="ECO:0008006" key="4">
    <source>
        <dbReference type="Google" id="ProtNLM"/>
    </source>
</evidence>
<feature type="signal peptide" evidence="1">
    <location>
        <begin position="1"/>
        <end position="24"/>
    </location>
</feature>
<dbReference type="Proteomes" id="UP000632774">
    <property type="component" value="Unassembled WGS sequence"/>
</dbReference>
<organism evidence="2 3">
    <name type="scientific">Mucilaginibacter boryungensis</name>
    <dbReference type="NCBI Taxonomy" id="768480"/>
    <lineage>
        <taxon>Bacteria</taxon>
        <taxon>Pseudomonadati</taxon>
        <taxon>Bacteroidota</taxon>
        <taxon>Sphingobacteriia</taxon>
        <taxon>Sphingobacteriales</taxon>
        <taxon>Sphingobacteriaceae</taxon>
        <taxon>Mucilaginibacter</taxon>
    </lineage>
</organism>
<name>A0ABR9XIP0_9SPHI</name>
<dbReference type="Gene3D" id="2.60.40.1930">
    <property type="match status" value="1"/>
</dbReference>
<accession>A0ABR9XIP0</accession>
<keyword evidence="3" id="KW-1185">Reference proteome</keyword>
<evidence type="ECO:0000256" key="1">
    <source>
        <dbReference type="SAM" id="SignalP"/>
    </source>
</evidence>
<dbReference type="EMBL" id="JADFFM010000002">
    <property type="protein sequence ID" value="MBE9667253.1"/>
    <property type="molecule type" value="Genomic_DNA"/>
</dbReference>
<gene>
    <name evidence="2" type="ORF">IRJ18_12855</name>
</gene>
<dbReference type="RefSeq" id="WP_194106730.1">
    <property type="nucleotide sequence ID" value="NZ_JADFFM010000002.1"/>
</dbReference>
<proteinExistence type="predicted"/>
<comment type="caution">
    <text evidence="2">The sequence shown here is derived from an EMBL/GenBank/DDBJ whole genome shotgun (WGS) entry which is preliminary data.</text>
</comment>
<feature type="chain" id="PRO_5047485578" description="MG2 domain-containing protein" evidence="1">
    <location>
        <begin position="25"/>
        <end position="818"/>
    </location>
</feature>
<reference evidence="2 3" key="1">
    <citation type="submission" date="2020-10" db="EMBL/GenBank/DDBJ databases">
        <title>Mucilaginibacter mali sp. nov., isolated from rhizosphere soil of apple orchard.</title>
        <authorList>
            <person name="Lee J.-S."/>
            <person name="Kim H.S."/>
            <person name="Kim J.-S."/>
        </authorList>
    </citation>
    <scope>NUCLEOTIDE SEQUENCE [LARGE SCALE GENOMIC DNA]</scope>
    <source>
        <strain evidence="2 3">KCTC 23157</strain>
    </source>
</reference>
<evidence type="ECO:0000313" key="2">
    <source>
        <dbReference type="EMBL" id="MBE9667253.1"/>
    </source>
</evidence>
<sequence>MMFKASAYIKITVLLLVFCSRLFAQSNTSFLDSIVKHAGYYSIKKSNPLMFVHLDKTVYINNDMMWFTAYLLGEKSKNIQKHQVLSVALVNNNDQKIAVQGKFAMASGLAYGNIMIPDTVPPGNYSFIAYTNRMIAGRPEAYFAQAITLKTAADPVFSVELVLDTLYKSPENVRILLNTRSKQGPLADAAISYYLGKNSKTRIAGKAKTNVIGSYTLIIPKDHITTAQHNLEVQVKSGSETKTLHLNIPIKHNVADVRFYPEGGHLVVGLPGRVGWEVKTPGGTAIKTTGVLYAGKSPIDTIVTDSYGMGAFYINPLAKVNYTVRLLLDNVADSIYRLPIALNDGLVIRMTQALANDTLKFQLKSRFNGRVYLLVHNYKEIFSFTVINGSQKGRYIKIALTDIPRGINTITVLDSLERPCAERLFFAHYNQRPRLSITTDNKEPGTRQKMHIKLRINNSAGKPDNGIVSVACVQDNRFELKNDNNIEHYVYLQSELDNLPVKDNLMGNEELDHQYLNELMLVRGWSKYKWPELVQSAPADTAKKYNDLLFGGVVTHSQSTLKKPVQLVLMKDSAGIVTVDSDNKGIFALDNKTVYTVPDKKARLIVNGKSDEYEIKVNDPYIDVNKTLAKNTSPVMFDEPIVQNTKELVLKGLEHATSLKEVVIKSSNNNFRHGFGFNSNACGDYVCKFHILNCRNHTTDPENHPPVQGEMVMQSGLGLSPYHGCADGSPTAGMLTFQGIYTAKEYYGADYALINPTEPDYLSTICWKHMVVINSGKETDISFYTSDITGKFRIVVQGITNEDVVYAQDTFVVKKKMP</sequence>